<dbReference type="GO" id="GO:0005886">
    <property type="term" value="C:plasma membrane"/>
    <property type="evidence" value="ECO:0007669"/>
    <property type="project" value="UniProtKB-SubCell"/>
</dbReference>
<keyword evidence="3" id="KW-0813">Transport</keyword>
<dbReference type="AlphaFoldDB" id="A0AAP4F5H3"/>
<evidence type="ECO:0000256" key="8">
    <source>
        <dbReference type="ARBA" id="ARBA00023136"/>
    </source>
</evidence>
<feature type="transmembrane region" description="Helical" evidence="10">
    <location>
        <begin position="91"/>
        <end position="113"/>
    </location>
</feature>
<dbReference type="NCBIfam" id="NF006927">
    <property type="entry name" value="PRK09412.1"/>
    <property type="match status" value="1"/>
</dbReference>
<accession>A0AAP4F5H3</accession>
<evidence type="ECO:0000256" key="4">
    <source>
        <dbReference type="ARBA" id="ARBA00022475"/>
    </source>
</evidence>
<dbReference type="Proteomes" id="UP001224412">
    <property type="component" value="Unassembled WGS sequence"/>
</dbReference>
<reference evidence="11" key="1">
    <citation type="submission" date="2023-05" db="EMBL/GenBank/DDBJ databases">
        <title>Metabolic capabilities are highly conserved among human nasal-associated Corynebacterium species in pangenomic analyses.</title>
        <authorList>
            <person name="Tran T.H."/>
            <person name="Roberts A.Q."/>
            <person name="Escapa I.F."/>
            <person name="Gao W."/>
            <person name="Conlan S."/>
            <person name="Kong H."/>
            <person name="Segre J.A."/>
            <person name="Kelly M.S."/>
            <person name="Lemon K.P."/>
        </authorList>
    </citation>
    <scope>NUCLEOTIDE SEQUENCE</scope>
    <source>
        <strain evidence="11">KPL2773</strain>
    </source>
</reference>
<evidence type="ECO:0000256" key="2">
    <source>
        <dbReference type="ARBA" id="ARBA00006413"/>
    </source>
</evidence>
<evidence type="ECO:0000256" key="6">
    <source>
        <dbReference type="ARBA" id="ARBA00022692"/>
    </source>
</evidence>
<feature type="transmembrane region" description="Helical" evidence="10">
    <location>
        <begin position="51"/>
        <end position="71"/>
    </location>
</feature>
<comment type="caution">
    <text evidence="11">The sequence shown here is derived from an EMBL/GenBank/DDBJ whole genome shotgun (WGS) entry which is preliminary data.</text>
</comment>
<feature type="transmembrane region" description="Helical" evidence="10">
    <location>
        <begin position="414"/>
        <end position="433"/>
    </location>
</feature>
<keyword evidence="4" id="KW-1003">Cell membrane</keyword>
<evidence type="ECO:0000256" key="10">
    <source>
        <dbReference type="SAM" id="Phobius"/>
    </source>
</evidence>
<feature type="transmembrane region" description="Helical" evidence="10">
    <location>
        <begin position="325"/>
        <end position="349"/>
    </location>
</feature>
<feature type="transmembrane region" description="Helical" evidence="10">
    <location>
        <begin position="265"/>
        <end position="285"/>
    </location>
</feature>
<evidence type="ECO:0000256" key="9">
    <source>
        <dbReference type="ARBA" id="ARBA00039380"/>
    </source>
</evidence>
<dbReference type="InterPro" id="IPR004668">
    <property type="entry name" value="Anaer_Dcu_memb_transpt"/>
</dbReference>
<keyword evidence="6 10" id="KW-0812">Transmembrane</keyword>
<feature type="transmembrane region" description="Helical" evidence="10">
    <location>
        <begin position="297"/>
        <end position="319"/>
    </location>
</feature>
<evidence type="ECO:0000313" key="11">
    <source>
        <dbReference type="EMBL" id="MDK4307124.1"/>
    </source>
</evidence>
<evidence type="ECO:0000256" key="5">
    <source>
        <dbReference type="ARBA" id="ARBA00022519"/>
    </source>
</evidence>
<comment type="similarity">
    <text evidence="2">Belongs to the DcuA/DcuB transporter (TC 2.A.13.1) family.</text>
</comment>
<comment type="subcellular location">
    <subcellularLocation>
        <location evidence="1">Cell inner membrane</location>
        <topology evidence="1">Multi-pass membrane protein</topology>
    </subcellularLocation>
</comment>
<keyword evidence="5" id="KW-0997">Cell inner membrane</keyword>
<evidence type="ECO:0000256" key="3">
    <source>
        <dbReference type="ARBA" id="ARBA00022448"/>
    </source>
</evidence>
<dbReference type="Pfam" id="PF03605">
    <property type="entry name" value="DcuA_DcuB"/>
    <property type="match status" value="1"/>
</dbReference>
<sequence length="437" mass="45552">MGVIIVHIAIVLGAIFLGARIGSIGIGMAGGLGVVLLGLSGIPVTREDIPFDVIAIIMTVIAAIAAMQRAGGMDYLVHIAERFLRKHPKRITFYAPIVTWLMTVLAGTGHTAFSTLPVIVEVAKEGKVRPSRPLSVAVVASQMAICASPISAAVVLLAGLLEPMGVGYLQVLAVVIPATFISIFPAAWLANKFGKELVDDPVYLERKAQGLVAEPLGAKNYQPQAGAKASVLIFLVAIVIVMAWATITSDQVGLIAEPTLPRNEAIMTVMLTAATIIVMLTKVPAGDVLNTPVFKSGMSACVCVLGVAWLGTTLINHYLDDIQNLAGGVLESSPWLLAVVLFFGAALLYSQAATTKALMPAALALGVNPVTAVAAFPAVSALFILPTYPTLLAAVEMDDTGTTRIGKAVFNHPFLIPGVVSIASSVLLGYLFGSVIL</sequence>
<proteinExistence type="inferred from homology"/>
<feature type="transmembrane region" description="Helical" evidence="10">
    <location>
        <begin position="225"/>
        <end position="245"/>
    </location>
</feature>
<evidence type="ECO:0000256" key="1">
    <source>
        <dbReference type="ARBA" id="ARBA00004429"/>
    </source>
</evidence>
<feature type="transmembrane region" description="Helical" evidence="10">
    <location>
        <begin position="167"/>
        <end position="190"/>
    </location>
</feature>
<dbReference type="PANTHER" id="PTHR36106">
    <property type="entry name" value="ANAEROBIC C4-DICARBOXYLATE TRANSPORTER DCUB"/>
    <property type="match status" value="1"/>
</dbReference>
<protein>
    <recommendedName>
        <fullName evidence="9">C4-dicarboxylate transporter DcuA</fullName>
    </recommendedName>
</protein>
<feature type="transmembrane region" description="Helical" evidence="10">
    <location>
        <begin position="134"/>
        <end position="161"/>
    </location>
</feature>
<feature type="transmembrane region" description="Helical" evidence="10">
    <location>
        <begin position="6"/>
        <end position="39"/>
    </location>
</feature>
<gene>
    <name evidence="11" type="ORF">QPX42_06155</name>
</gene>
<dbReference type="NCBIfam" id="TIGR00770">
    <property type="entry name" value="Dcu"/>
    <property type="match status" value="1"/>
</dbReference>
<dbReference type="PIRSF" id="PIRSF004539">
    <property type="entry name" value="C4-dicrbxl_trns"/>
    <property type="match status" value="1"/>
</dbReference>
<name>A0AAP4F5H3_9CORY</name>
<dbReference type="EMBL" id="JASNVH010000008">
    <property type="protein sequence ID" value="MDK4307124.1"/>
    <property type="molecule type" value="Genomic_DNA"/>
</dbReference>
<evidence type="ECO:0000256" key="7">
    <source>
        <dbReference type="ARBA" id="ARBA00022989"/>
    </source>
</evidence>
<dbReference type="PANTHER" id="PTHR36106:SF2">
    <property type="entry name" value="C4-DICARBOXYLATE TRANSPORTER DCUA"/>
    <property type="match status" value="1"/>
</dbReference>
<feature type="transmembrane region" description="Helical" evidence="10">
    <location>
        <begin position="361"/>
        <end position="385"/>
    </location>
</feature>
<evidence type="ECO:0000313" key="12">
    <source>
        <dbReference type="Proteomes" id="UP001224412"/>
    </source>
</evidence>
<dbReference type="NCBIfam" id="NF009136">
    <property type="entry name" value="PRK12489.1"/>
    <property type="match status" value="1"/>
</dbReference>
<dbReference type="RefSeq" id="WP_275434909.1">
    <property type="nucleotide sequence ID" value="NZ_JAKRDN010000003.1"/>
</dbReference>
<dbReference type="GO" id="GO:0015556">
    <property type="term" value="F:C4-dicarboxylate transmembrane transporter activity"/>
    <property type="evidence" value="ECO:0007669"/>
    <property type="project" value="InterPro"/>
</dbReference>
<organism evidence="11 12">
    <name type="scientific">Corynebacterium pseudodiphtheriticum</name>
    <dbReference type="NCBI Taxonomy" id="37637"/>
    <lineage>
        <taxon>Bacteria</taxon>
        <taxon>Bacillati</taxon>
        <taxon>Actinomycetota</taxon>
        <taxon>Actinomycetes</taxon>
        <taxon>Mycobacteriales</taxon>
        <taxon>Corynebacteriaceae</taxon>
        <taxon>Corynebacterium</taxon>
    </lineage>
</organism>
<keyword evidence="7 10" id="KW-1133">Transmembrane helix</keyword>
<keyword evidence="8 10" id="KW-0472">Membrane</keyword>